<dbReference type="Proteomes" id="UP000183922">
    <property type="component" value="Unassembled WGS sequence"/>
</dbReference>
<dbReference type="STRING" id="1805236.AUK13_02255"/>
<evidence type="ECO:0008006" key="4">
    <source>
        <dbReference type="Google" id="ProtNLM"/>
    </source>
</evidence>
<comment type="caution">
    <text evidence="2">The sequence shown here is derived from an EMBL/GenBank/DDBJ whole genome shotgun (WGS) entry which is preliminary data.</text>
</comment>
<proteinExistence type="predicted"/>
<dbReference type="AlphaFoldDB" id="A0A1J5FL95"/>
<name>A0A1J5FL95_9BACT</name>
<keyword evidence="1" id="KW-0812">Transmembrane</keyword>
<evidence type="ECO:0000313" key="3">
    <source>
        <dbReference type="Proteomes" id="UP000183922"/>
    </source>
</evidence>
<keyword evidence="1" id="KW-0472">Membrane</keyword>
<reference evidence="2 3" key="1">
    <citation type="journal article" date="2016" name="Environ. Microbiol.">
        <title>Genomic resolution of a cold subsurface aquifer community provides metabolic insights for novel microbes adapted to high CO concentrations.</title>
        <authorList>
            <person name="Probst A.J."/>
            <person name="Castelle C.J."/>
            <person name="Singh A."/>
            <person name="Brown C.T."/>
            <person name="Anantharaman K."/>
            <person name="Sharon I."/>
            <person name="Hug L.A."/>
            <person name="Burstein D."/>
            <person name="Emerson J.B."/>
            <person name="Thomas B.C."/>
            <person name="Banfield J.F."/>
        </authorList>
    </citation>
    <scope>NUCLEOTIDE SEQUENCE [LARGE SCALE GENOMIC DNA]</scope>
    <source>
        <strain evidence="2">CG2_30_39_24</strain>
    </source>
</reference>
<protein>
    <recommendedName>
        <fullName evidence="4">AbiEi antitoxin C-terminal domain-containing protein</fullName>
    </recommendedName>
</protein>
<accession>A0A1J5FL95</accession>
<dbReference type="EMBL" id="MNYR01000035">
    <property type="protein sequence ID" value="OIP55800.1"/>
    <property type="molecule type" value="Genomic_DNA"/>
</dbReference>
<gene>
    <name evidence="2" type="ORF">AUK13_02255</name>
</gene>
<feature type="transmembrane region" description="Helical" evidence="1">
    <location>
        <begin position="20"/>
        <end position="42"/>
    </location>
</feature>
<evidence type="ECO:0000313" key="2">
    <source>
        <dbReference type="EMBL" id="OIP55800.1"/>
    </source>
</evidence>
<organism evidence="2 3">
    <name type="scientific">Candidatus Kuenenbacteria bacterium CG2_30_39_24</name>
    <dbReference type="NCBI Taxonomy" id="1805236"/>
    <lineage>
        <taxon>Bacteria</taxon>
        <taxon>Candidatus Kueneniibacteriota</taxon>
    </lineage>
</organism>
<keyword evidence="1" id="KW-1133">Transmembrane helix</keyword>
<sequence>MAKIVNWYKFNSKLKDKKILLFSAIDICRLFGVSKVAAGFLLRRYTAKGYLVQVKRGLYGFPDALPPEPYLANKIYEPSYVSLEFALSYHGVIPENVYEITSITTKATRRFEKLGKTFSYRHVKRIAFTGYTTEKQNGFSFLIADPEKAFVDANYFRLLGGLKPISRYHKEKINPVKALRYVALTGNKKLTAIIKRTLQ</sequence>
<evidence type="ECO:0000256" key="1">
    <source>
        <dbReference type="SAM" id="Phobius"/>
    </source>
</evidence>